<dbReference type="Pfam" id="PF01730">
    <property type="entry name" value="UreF"/>
    <property type="match status" value="1"/>
</dbReference>
<organism evidence="3 4">
    <name type="scientific">Allokutzneria oryzae</name>
    <dbReference type="NCBI Taxonomy" id="1378989"/>
    <lineage>
        <taxon>Bacteria</taxon>
        <taxon>Bacillati</taxon>
        <taxon>Actinomycetota</taxon>
        <taxon>Actinomycetes</taxon>
        <taxon>Pseudonocardiales</taxon>
        <taxon>Pseudonocardiaceae</taxon>
        <taxon>Allokutzneria</taxon>
    </lineage>
</organism>
<evidence type="ECO:0000256" key="2">
    <source>
        <dbReference type="ARBA" id="ARBA00023186"/>
    </source>
</evidence>
<sequence>MRVVNAGLLLLADSRVPAGGHVHSGGVEAAWRAGLVTDVGSLRAFLVGRLATSGRVAAAFAAEAARLAAGMGWSPVESADAPQGESGGRVTRPLDGQHAVWELLDEEFDARTPSAAQRAASRQQGRGLVRAYPGVAAELGPRPHHPIAFGALAAVSGAAPEEAATAIALASVTAPASAALRLLALDPFAVHRVLTEIASIVDDVARAAARRGELPDDCAPLLDVLAEAHHHHEEGQLFVS</sequence>
<protein>
    <submittedName>
        <fullName evidence="3">Urease accessory protein UreF</fullName>
    </submittedName>
</protein>
<evidence type="ECO:0000313" key="3">
    <source>
        <dbReference type="EMBL" id="MFB9902706.1"/>
    </source>
</evidence>
<gene>
    <name evidence="3" type="ORF">ACFFQA_02015</name>
</gene>
<dbReference type="PANTHER" id="PTHR33620:SF1">
    <property type="entry name" value="UREASE ACCESSORY PROTEIN F"/>
    <property type="match status" value="1"/>
</dbReference>
<reference evidence="3 4" key="1">
    <citation type="submission" date="2024-09" db="EMBL/GenBank/DDBJ databases">
        <authorList>
            <person name="Sun Q."/>
            <person name="Mori K."/>
        </authorList>
    </citation>
    <scope>NUCLEOTIDE SEQUENCE [LARGE SCALE GENOMIC DNA]</scope>
    <source>
        <strain evidence="3 4">TBRC 7907</strain>
    </source>
</reference>
<evidence type="ECO:0000256" key="1">
    <source>
        <dbReference type="ARBA" id="ARBA00022988"/>
    </source>
</evidence>
<dbReference type="Proteomes" id="UP001589693">
    <property type="component" value="Unassembled WGS sequence"/>
</dbReference>
<keyword evidence="1" id="KW-0996">Nickel insertion</keyword>
<accession>A0ABV5ZPB2</accession>
<comment type="caution">
    <text evidence="3">The sequence shown here is derived from an EMBL/GenBank/DDBJ whole genome shotgun (WGS) entry which is preliminary data.</text>
</comment>
<dbReference type="RefSeq" id="WP_377849781.1">
    <property type="nucleotide sequence ID" value="NZ_JBHLZU010000002.1"/>
</dbReference>
<dbReference type="InterPro" id="IPR002639">
    <property type="entry name" value="UreF"/>
</dbReference>
<keyword evidence="2" id="KW-0143">Chaperone</keyword>
<keyword evidence="4" id="KW-1185">Reference proteome</keyword>
<name>A0ABV5ZPB2_9PSEU</name>
<dbReference type="EMBL" id="JBHLZU010000002">
    <property type="protein sequence ID" value="MFB9902706.1"/>
    <property type="molecule type" value="Genomic_DNA"/>
</dbReference>
<dbReference type="InterPro" id="IPR038277">
    <property type="entry name" value="UreF_sf"/>
</dbReference>
<dbReference type="PANTHER" id="PTHR33620">
    <property type="entry name" value="UREASE ACCESSORY PROTEIN F"/>
    <property type="match status" value="1"/>
</dbReference>
<evidence type="ECO:0000313" key="4">
    <source>
        <dbReference type="Proteomes" id="UP001589693"/>
    </source>
</evidence>
<dbReference type="Gene3D" id="1.10.4190.10">
    <property type="entry name" value="Urease accessory protein UreF"/>
    <property type="match status" value="1"/>
</dbReference>
<proteinExistence type="predicted"/>